<evidence type="ECO:0000259" key="1">
    <source>
        <dbReference type="Pfam" id="PF22262"/>
    </source>
</evidence>
<dbReference type="AlphaFoldDB" id="A0A0F9M992"/>
<reference evidence="2" key="1">
    <citation type="journal article" date="2015" name="Nature">
        <title>Complex archaea that bridge the gap between prokaryotes and eukaryotes.</title>
        <authorList>
            <person name="Spang A."/>
            <person name="Saw J.H."/>
            <person name="Jorgensen S.L."/>
            <person name="Zaremba-Niedzwiedzka K."/>
            <person name="Martijn J."/>
            <person name="Lind A.E."/>
            <person name="van Eijk R."/>
            <person name="Schleper C."/>
            <person name="Guy L."/>
            <person name="Ettema T.J."/>
        </authorList>
    </citation>
    <scope>NUCLEOTIDE SEQUENCE</scope>
</reference>
<dbReference type="Pfam" id="PF22262">
    <property type="entry name" value="DUF6950"/>
    <property type="match status" value="1"/>
</dbReference>
<dbReference type="InterPro" id="IPR053802">
    <property type="entry name" value="DUF6950"/>
</dbReference>
<name>A0A0F9M992_9ZZZZ</name>
<feature type="domain" description="DUF6950" evidence="1">
    <location>
        <begin position="4"/>
        <end position="141"/>
    </location>
</feature>
<sequence>MGLRRRQDWPERLLEAINAKADTRFSPGIHDCCISACDIVLHMTGVDVAAKVRGYKGKEEMRAVLNEHGGVEATVESAMKENSCGEILVSLAGRGDFVLLDMADGPTLAVVDTDGINAIACGTKGWERVNIKAHAKRAWEVD</sequence>
<protein>
    <recommendedName>
        <fullName evidence="1">DUF6950 domain-containing protein</fullName>
    </recommendedName>
</protein>
<accession>A0A0F9M992</accession>
<dbReference type="EMBL" id="LAZR01010679">
    <property type="protein sequence ID" value="KKM65702.1"/>
    <property type="molecule type" value="Genomic_DNA"/>
</dbReference>
<organism evidence="2">
    <name type="scientific">marine sediment metagenome</name>
    <dbReference type="NCBI Taxonomy" id="412755"/>
    <lineage>
        <taxon>unclassified sequences</taxon>
        <taxon>metagenomes</taxon>
        <taxon>ecological metagenomes</taxon>
    </lineage>
</organism>
<evidence type="ECO:0000313" key="2">
    <source>
        <dbReference type="EMBL" id="KKM65702.1"/>
    </source>
</evidence>
<comment type="caution">
    <text evidence="2">The sequence shown here is derived from an EMBL/GenBank/DDBJ whole genome shotgun (WGS) entry which is preliminary data.</text>
</comment>
<gene>
    <name evidence="2" type="ORF">LCGC14_1488600</name>
</gene>
<proteinExistence type="predicted"/>